<dbReference type="InterPro" id="IPR036779">
    <property type="entry name" value="LysM_dom_sf"/>
</dbReference>
<dbReference type="CDD" id="cd12797">
    <property type="entry name" value="M23_peptidase"/>
    <property type="match status" value="1"/>
</dbReference>
<evidence type="ECO:0000256" key="2">
    <source>
        <dbReference type="SAM" id="MobiDB-lite"/>
    </source>
</evidence>
<gene>
    <name evidence="6" type="ORF">D4A47_08680</name>
</gene>
<protein>
    <submittedName>
        <fullName evidence="6">LysM peptidoglycan-binding domain-containing protein</fullName>
    </submittedName>
</protein>
<feature type="compositionally biased region" description="Low complexity" evidence="2">
    <location>
        <begin position="31"/>
        <end position="52"/>
    </location>
</feature>
<evidence type="ECO:0000256" key="1">
    <source>
        <dbReference type="ARBA" id="ARBA00022729"/>
    </source>
</evidence>
<evidence type="ECO:0000313" key="7">
    <source>
        <dbReference type="Proteomes" id="UP000276301"/>
    </source>
</evidence>
<proteinExistence type="predicted"/>
<dbReference type="RefSeq" id="WP_121586985.1">
    <property type="nucleotide sequence ID" value="NZ_RCHT01000014.1"/>
</dbReference>
<feature type="region of interest" description="Disordered" evidence="2">
    <location>
        <begin position="266"/>
        <end position="290"/>
    </location>
</feature>
<keyword evidence="3" id="KW-0472">Membrane</keyword>
<dbReference type="CDD" id="cd00118">
    <property type="entry name" value="LysM"/>
    <property type="match status" value="1"/>
</dbReference>
<dbReference type="Gene3D" id="2.70.70.10">
    <property type="entry name" value="Glucose Permease (Domain IIA)"/>
    <property type="match status" value="1"/>
</dbReference>
<feature type="compositionally biased region" description="Acidic residues" evidence="2">
    <location>
        <begin position="266"/>
        <end position="286"/>
    </location>
</feature>
<dbReference type="PROSITE" id="PS51109">
    <property type="entry name" value="G5"/>
    <property type="match status" value="1"/>
</dbReference>
<feature type="domain" description="G5" evidence="4">
    <location>
        <begin position="481"/>
        <end position="561"/>
    </location>
</feature>
<feature type="compositionally biased region" description="Acidic residues" evidence="2">
    <location>
        <begin position="11"/>
        <end position="30"/>
    </location>
</feature>
<dbReference type="Pfam" id="PF07501">
    <property type="entry name" value="G5"/>
    <property type="match status" value="1"/>
</dbReference>
<feature type="transmembrane region" description="Helical" evidence="3">
    <location>
        <begin position="84"/>
        <end position="104"/>
    </location>
</feature>
<dbReference type="InterPro" id="IPR016047">
    <property type="entry name" value="M23ase_b-sheet_dom"/>
</dbReference>
<dbReference type="InterPro" id="IPR050570">
    <property type="entry name" value="Cell_wall_metabolism_enzyme"/>
</dbReference>
<evidence type="ECO:0000313" key="6">
    <source>
        <dbReference type="EMBL" id="RLL10323.1"/>
    </source>
</evidence>
<comment type="caution">
    <text evidence="6">The sequence shown here is derived from an EMBL/GenBank/DDBJ whole genome shotgun (WGS) entry which is preliminary data.</text>
</comment>
<dbReference type="SMART" id="SM00257">
    <property type="entry name" value="LysM"/>
    <property type="match status" value="1"/>
</dbReference>
<name>A0A498CZW1_9FIRM</name>
<dbReference type="PANTHER" id="PTHR21666">
    <property type="entry name" value="PEPTIDASE-RELATED"/>
    <property type="match status" value="1"/>
</dbReference>
<evidence type="ECO:0000259" key="4">
    <source>
        <dbReference type="PROSITE" id="PS51109"/>
    </source>
</evidence>
<keyword evidence="7" id="KW-1185">Reference proteome</keyword>
<dbReference type="AlphaFoldDB" id="A0A498CZW1"/>
<reference evidence="6 7" key="1">
    <citation type="submission" date="2018-10" db="EMBL/GenBank/DDBJ databases">
        <title>Anaerotruncus faecis sp. nov., isolated from human feces.</title>
        <authorList>
            <person name="Wang Y.-J."/>
        </authorList>
    </citation>
    <scope>NUCLEOTIDE SEQUENCE [LARGE SCALE GENOMIC DNA]</scope>
    <source>
        <strain evidence="6 7">22A2-44</strain>
    </source>
</reference>
<keyword evidence="3" id="KW-1133">Transmembrane helix</keyword>
<dbReference type="Gene3D" id="3.10.350.10">
    <property type="entry name" value="LysM domain"/>
    <property type="match status" value="1"/>
</dbReference>
<dbReference type="InterPro" id="IPR011055">
    <property type="entry name" value="Dup_hybrid_motif"/>
</dbReference>
<evidence type="ECO:0000256" key="3">
    <source>
        <dbReference type="SAM" id="Phobius"/>
    </source>
</evidence>
<keyword evidence="3" id="KW-0812">Transmembrane</keyword>
<dbReference type="PANTHER" id="PTHR21666:SF270">
    <property type="entry name" value="MUREIN HYDROLASE ACTIVATOR ENVC"/>
    <property type="match status" value="1"/>
</dbReference>
<dbReference type="EMBL" id="RCHT01000014">
    <property type="protein sequence ID" value="RLL10323.1"/>
    <property type="molecule type" value="Genomic_DNA"/>
</dbReference>
<dbReference type="Pfam" id="PF01551">
    <property type="entry name" value="Peptidase_M23"/>
    <property type="match status" value="1"/>
</dbReference>
<organism evidence="6 7">
    <name type="scientific">Anaerotruncus massiliensis</name>
    <name type="common">ex Liu et al. 2021</name>
    <dbReference type="NCBI Taxonomy" id="2321404"/>
    <lineage>
        <taxon>Bacteria</taxon>
        <taxon>Bacillati</taxon>
        <taxon>Bacillota</taxon>
        <taxon>Clostridia</taxon>
        <taxon>Eubacteriales</taxon>
        <taxon>Oscillospiraceae</taxon>
        <taxon>Anaerotruncus</taxon>
    </lineage>
</organism>
<feature type="transmembrane region" description="Helical" evidence="3">
    <location>
        <begin position="199"/>
        <end position="220"/>
    </location>
</feature>
<dbReference type="InterPro" id="IPR018392">
    <property type="entry name" value="LysM"/>
</dbReference>
<dbReference type="GO" id="GO:0004222">
    <property type="term" value="F:metalloendopeptidase activity"/>
    <property type="evidence" value="ECO:0007669"/>
    <property type="project" value="TreeGrafter"/>
</dbReference>
<accession>A0A498CZW1</accession>
<dbReference type="SUPFAM" id="SSF54106">
    <property type="entry name" value="LysM domain"/>
    <property type="match status" value="1"/>
</dbReference>
<feature type="region of interest" description="Disordered" evidence="2">
    <location>
        <begin position="1"/>
        <end position="74"/>
    </location>
</feature>
<dbReference type="SUPFAM" id="SSF51261">
    <property type="entry name" value="Duplicated hybrid motif"/>
    <property type="match status" value="1"/>
</dbReference>
<dbReference type="Pfam" id="PF01476">
    <property type="entry name" value="LysM"/>
    <property type="match status" value="1"/>
</dbReference>
<dbReference type="Proteomes" id="UP000276301">
    <property type="component" value="Unassembled WGS sequence"/>
</dbReference>
<sequence>MAPYDKIPDDSVPEPDDSPLGELTEAEPEEAAPSGELEELAAPAGEAASGTEDGAEPPGEAEDGAEPPPAQRAESPFVRSVKRLWFRAANAFYAYCYFVGIQLLRTTRAKRRHVAHGFHRMEEEAAARRRKYFNRLRVRLRGYWRDLVSPLTELREQCRGFSKAVDNARRYGTSRNVANVVLNAAGFWLKRLWRIFRTLLNYAAPIAACVLLYFTVRYFAGFQLALHVEYNGVDIGYVSNETVFTEAEKDMKERMILGDVLVADPTAEEEDTDEVQEAEQAAEEAEEQAKTIRPRFELTPVTRDPFSRFMGRFVHTADPSQLLDADELTNRLIRAVSRSENNPDGFAVEEATGLYIDGTYIGAVTDGDGLLDLLYEMKERYRTSDMEESTSIQFVKKVEVKQGLYPSGPNGSIRSLGEIRSLLDKEERGKKIYTVVSGDDPLKIAAKNGITLDELKAMNPGVDVSLFPGDELLIANSVPYLGVKVTETIRYEEELEYEITQRTDPDHDIGYYQIVQQGEKGVREVTAEIVMTDGVETDRNILNTTIVKEPVNQIVVVGGNRPLKVIPKDSSGKVASGAFQWPTIAGSINPGFLGYWGHTGSDISWSGCYGSPVLASADGTVVASGWRGLYGYCVVIDHGGGMQSLYAHCSALYVSAGEQVSQGETIAAIGATGNAYGPHLHFEIRVNGTPVDAAPYLYG</sequence>
<dbReference type="PROSITE" id="PS51782">
    <property type="entry name" value="LYSM"/>
    <property type="match status" value="1"/>
</dbReference>
<keyword evidence="1" id="KW-0732">Signal</keyword>
<feature type="compositionally biased region" description="Acidic residues" evidence="2">
    <location>
        <begin position="53"/>
        <end position="65"/>
    </location>
</feature>
<dbReference type="Gene3D" id="2.20.230.10">
    <property type="entry name" value="Resuscitation-promoting factor rpfb"/>
    <property type="match status" value="1"/>
</dbReference>
<evidence type="ECO:0000259" key="5">
    <source>
        <dbReference type="PROSITE" id="PS51782"/>
    </source>
</evidence>
<dbReference type="SMART" id="SM01208">
    <property type="entry name" value="G5"/>
    <property type="match status" value="1"/>
</dbReference>
<dbReference type="InterPro" id="IPR011098">
    <property type="entry name" value="G5_dom"/>
</dbReference>
<feature type="domain" description="LysM" evidence="5">
    <location>
        <begin position="431"/>
        <end position="474"/>
    </location>
</feature>